<organism evidence="1 2">
    <name type="scientific">Bauhinia variegata</name>
    <name type="common">Purple orchid tree</name>
    <name type="synonym">Phanera variegata</name>
    <dbReference type="NCBI Taxonomy" id="167791"/>
    <lineage>
        <taxon>Eukaryota</taxon>
        <taxon>Viridiplantae</taxon>
        <taxon>Streptophyta</taxon>
        <taxon>Embryophyta</taxon>
        <taxon>Tracheophyta</taxon>
        <taxon>Spermatophyta</taxon>
        <taxon>Magnoliopsida</taxon>
        <taxon>eudicotyledons</taxon>
        <taxon>Gunneridae</taxon>
        <taxon>Pentapetalae</taxon>
        <taxon>rosids</taxon>
        <taxon>fabids</taxon>
        <taxon>Fabales</taxon>
        <taxon>Fabaceae</taxon>
        <taxon>Cercidoideae</taxon>
        <taxon>Cercideae</taxon>
        <taxon>Bauhiniinae</taxon>
        <taxon>Bauhinia</taxon>
    </lineage>
</organism>
<sequence length="107" mass="11709">MNPITFLLFIFSLVLVSTATGQERAPHGIGYEKPVAFSPSAYDFFHPNAQKRGNKDPCTASKCSPLPLAAQVEDTQVFENRASIPHKFLGTLELLALSLVLLSLLCF</sequence>
<dbReference type="Proteomes" id="UP000828941">
    <property type="component" value="Chromosome 7"/>
</dbReference>
<name>A0ACB9NE20_BAUVA</name>
<evidence type="ECO:0000313" key="1">
    <source>
        <dbReference type="EMBL" id="KAI4334402.1"/>
    </source>
</evidence>
<comment type="caution">
    <text evidence="1">The sequence shown here is derived from an EMBL/GenBank/DDBJ whole genome shotgun (WGS) entry which is preliminary data.</text>
</comment>
<dbReference type="EMBL" id="CM039432">
    <property type="protein sequence ID" value="KAI4334402.1"/>
    <property type="molecule type" value="Genomic_DNA"/>
</dbReference>
<accession>A0ACB9NE20</accession>
<protein>
    <submittedName>
        <fullName evidence="1">Uncharacterized protein</fullName>
    </submittedName>
</protein>
<proteinExistence type="predicted"/>
<gene>
    <name evidence="1" type="ORF">L6164_019100</name>
</gene>
<keyword evidence="2" id="KW-1185">Reference proteome</keyword>
<reference evidence="1 2" key="1">
    <citation type="journal article" date="2022" name="DNA Res.">
        <title>Chromosomal-level genome assembly of the orchid tree Bauhinia variegata (Leguminosae; Cercidoideae) supports the allotetraploid origin hypothesis of Bauhinia.</title>
        <authorList>
            <person name="Zhong Y."/>
            <person name="Chen Y."/>
            <person name="Zheng D."/>
            <person name="Pang J."/>
            <person name="Liu Y."/>
            <person name="Luo S."/>
            <person name="Meng S."/>
            <person name="Qian L."/>
            <person name="Wei D."/>
            <person name="Dai S."/>
            <person name="Zhou R."/>
        </authorList>
    </citation>
    <scope>NUCLEOTIDE SEQUENCE [LARGE SCALE GENOMIC DNA]</scope>
    <source>
        <strain evidence="1">BV-YZ2020</strain>
    </source>
</reference>
<evidence type="ECO:0000313" key="2">
    <source>
        <dbReference type="Proteomes" id="UP000828941"/>
    </source>
</evidence>